<dbReference type="AlphaFoldDB" id="A0A1M2VIL0"/>
<dbReference type="Gene3D" id="3.30.710.10">
    <property type="entry name" value="Potassium Channel Kv1.1, Chain A"/>
    <property type="match status" value="1"/>
</dbReference>
<evidence type="ECO:0000259" key="1">
    <source>
        <dbReference type="PROSITE" id="PS50097"/>
    </source>
</evidence>
<dbReference type="Proteomes" id="UP000184267">
    <property type="component" value="Unassembled WGS sequence"/>
</dbReference>
<feature type="domain" description="BTB" evidence="1">
    <location>
        <begin position="15"/>
        <end position="77"/>
    </location>
</feature>
<evidence type="ECO:0000313" key="3">
    <source>
        <dbReference type="Proteomes" id="UP000184267"/>
    </source>
</evidence>
<protein>
    <recommendedName>
        <fullName evidence="1">BTB domain-containing protein</fullName>
    </recommendedName>
</protein>
<name>A0A1M2VIL0_TRAPU</name>
<accession>A0A1M2VIL0</accession>
<dbReference type="CDD" id="cd18186">
    <property type="entry name" value="BTB_POZ_ZBTB_KLHL-like"/>
    <property type="match status" value="1"/>
</dbReference>
<dbReference type="PROSITE" id="PS50097">
    <property type="entry name" value="BTB"/>
    <property type="match status" value="1"/>
</dbReference>
<proteinExistence type="predicted"/>
<gene>
    <name evidence="2" type="ORF">TRAPUB_1746</name>
</gene>
<sequence length="321" mass="35913">MADAKLSALYCDPDADVIFRSCDNVDFRLHKLILHKASPIFRDMFSLPEDPARRDVPQTVAMPEDAMTLQDLLSFCYPYPRPVFQNLDRLLSVLRASIKYDMAFLVGDLGRHLNPFVPTQPLRVYAITYTMLEDADLARAAAKHLLSDPFFSDPLVPPPEFDDLPARALSIVGAYRRQCTAAAQSVLLDLHWMYYGAHGRGIGGLFEAVDTSRLWAWLSCLSCARGASGLPVTKRVNAFERDVWPRAWWQTYAAAAAKELALRPLGAVVTRIELMRPAVEEASKCTMCAPRAMADLMEYASAIAKRIDEATSKIEMKLPWA</sequence>
<evidence type="ECO:0000313" key="2">
    <source>
        <dbReference type="EMBL" id="OJT07426.1"/>
    </source>
</evidence>
<comment type="caution">
    <text evidence="2">The sequence shown here is derived from an EMBL/GenBank/DDBJ whole genome shotgun (WGS) entry which is preliminary data.</text>
</comment>
<dbReference type="STRING" id="154538.A0A1M2VIL0"/>
<dbReference type="Pfam" id="PF00651">
    <property type="entry name" value="BTB"/>
    <property type="match status" value="1"/>
</dbReference>
<reference evidence="2 3" key="1">
    <citation type="submission" date="2016-10" db="EMBL/GenBank/DDBJ databases">
        <title>Genome sequence of the basidiomycete white-rot fungus Trametes pubescens.</title>
        <authorList>
            <person name="Makela M.R."/>
            <person name="Granchi Z."/>
            <person name="Peng M."/>
            <person name="De Vries R.P."/>
            <person name="Grigoriev I."/>
            <person name="Riley R."/>
            <person name="Hilden K."/>
        </authorList>
    </citation>
    <scope>NUCLEOTIDE SEQUENCE [LARGE SCALE GENOMIC DNA]</scope>
    <source>
        <strain evidence="2 3">FBCC735</strain>
    </source>
</reference>
<dbReference type="EMBL" id="MNAD01001178">
    <property type="protein sequence ID" value="OJT07426.1"/>
    <property type="molecule type" value="Genomic_DNA"/>
</dbReference>
<dbReference type="OrthoDB" id="6359816at2759"/>
<dbReference type="SMART" id="SM00225">
    <property type="entry name" value="BTB"/>
    <property type="match status" value="1"/>
</dbReference>
<dbReference type="InterPro" id="IPR000210">
    <property type="entry name" value="BTB/POZ_dom"/>
</dbReference>
<keyword evidence="3" id="KW-1185">Reference proteome</keyword>
<organism evidence="2 3">
    <name type="scientific">Trametes pubescens</name>
    <name type="common">White-rot fungus</name>
    <dbReference type="NCBI Taxonomy" id="154538"/>
    <lineage>
        <taxon>Eukaryota</taxon>
        <taxon>Fungi</taxon>
        <taxon>Dikarya</taxon>
        <taxon>Basidiomycota</taxon>
        <taxon>Agaricomycotina</taxon>
        <taxon>Agaricomycetes</taxon>
        <taxon>Polyporales</taxon>
        <taxon>Polyporaceae</taxon>
        <taxon>Trametes</taxon>
    </lineage>
</organism>
<dbReference type="InterPro" id="IPR011333">
    <property type="entry name" value="SKP1/BTB/POZ_sf"/>
</dbReference>
<dbReference type="OMA" id="FGWANEA"/>
<dbReference type="SUPFAM" id="SSF54695">
    <property type="entry name" value="POZ domain"/>
    <property type="match status" value="1"/>
</dbReference>